<dbReference type="GO" id="GO:0008270">
    <property type="term" value="F:zinc ion binding"/>
    <property type="evidence" value="ECO:0007669"/>
    <property type="project" value="UniProtKB-KW"/>
</dbReference>
<organism evidence="17 18">
    <name type="scientific">Rubroshorea leprosula</name>
    <dbReference type="NCBI Taxonomy" id="152421"/>
    <lineage>
        <taxon>Eukaryota</taxon>
        <taxon>Viridiplantae</taxon>
        <taxon>Streptophyta</taxon>
        <taxon>Embryophyta</taxon>
        <taxon>Tracheophyta</taxon>
        <taxon>Spermatophyta</taxon>
        <taxon>Magnoliopsida</taxon>
        <taxon>eudicotyledons</taxon>
        <taxon>Gunneridae</taxon>
        <taxon>Pentapetalae</taxon>
        <taxon>rosids</taxon>
        <taxon>malvids</taxon>
        <taxon>Malvales</taxon>
        <taxon>Dipterocarpaceae</taxon>
        <taxon>Rubroshorea</taxon>
    </lineage>
</organism>
<dbReference type="GO" id="GO:0003676">
    <property type="term" value="F:nucleic acid binding"/>
    <property type="evidence" value="ECO:0007669"/>
    <property type="project" value="InterPro"/>
</dbReference>
<dbReference type="PANTHER" id="PTHR48061:SF46">
    <property type="entry name" value="LEUCINE-RICH REPEAT-CONTAINING N-TERMINAL PLANT-TYPE DOMAIN-CONTAINING PROTEIN"/>
    <property type="match status" value="1"/>
</dbReference>
<dbReference type="Pfam" id="PF07727">
    <property type="entry name" value="RVT_2"/>
    <property type="match status" value="1"/>
</dbReference>
<dbReference type="Pfam" id="PF14223">
    <property type="entry name" value="Retrotran_gag_2"/>
    <property type="match status" value="1"/>
</dbReference>
<dbReference type="Pfam" id="PF13976">
    <property type="entry name" value="gag_pre-integrs"/>
    <property type="match status" value="1"/>
</dbReference>
<comment type="similarity">
    <text evidence="2">Belongs to the RLP family.</text>
</comment>
<dbReference type="Gene3D" id="4.10.60.10">
    <property type="entry name" value="Zinc finger, CCHC-type"/>
    <property type="match status" value="1"/>
</dbReference>
<comment type="subcellular location">
    <subcellularLocation>
        <location evidence="1">Cell membrane</location>
        <topology evidence="1">Single-pass type I membrane protein</topology>
    </subcellularLocation>
</comment>
<proteinExistence type="inferred from homology"/>
<comment type="caution">
    <text evidence="17">The sequence shown here is derived from an EMBL/GenBank/DDBJ whole genome shotgun (WGS) entry which is preliminary data.</text>
</comment>
<evidence type="ECO:0000313" key="18">
    <source>
        <dbReference type="Proteomes" id="UP001054252"/>
    </source>
</evidence>
<dbReference type="SUPFAM" id="SSF53098">
    <property type="entry name" value="Ribonuclease H-like"/>
    <property type="match status" value="1"/>
</dbReference>
<dbReference type="InterPro" id="IPR036875">
    <property type="entry name" value="Znf_CCHC_sf"/>
</dbReference>
<dbReference type="InterPro" id="IPR013103">
    <property type="entry name" value="RVT_2"/>
</dbReference>
<evidence type="ECO:0000256" key="5">
    <source>
        <dbReference type="ARBA" id="ARBA00022692"/>
    </source>
</evidence>
<dbReference type="InterPro" id="IPR025724">
    <property type="entry name" value="GAG-pre-integrase_dom"/>
</dbReference>
<evidence type="ECO:0000256" key="2">
    <source>
        <dbReference type="ARBA" id="ARBA00009592"/>
    </source>
</evidence>
<evidence type="ECO:0000256" key="12">
    <source>
        <dbReference type="PROSITE-ProRule" id="PRU00047"/>
    </source>
</evidence>
<name>A0AAV5JRP7_9ROSI</name>
<keyword evidence="7" id="KW-0677">Repeat</keyword>
<dbReference type="SUPFAM" id="SSF52058">
    <property type="entry name" value="L domain-like"/>
    <property type="match status" value="2"/>
</dbReference>
<gene>
    <name evidence="17" type="ORF">SLEP1_g25613</name>
</gene>
<dbReference type="SMART" id="SM00369">
    <property type="entry name" value="LRR_TYP"/>
    <property type="match status" value="6"/>
</dbReference>
<dbReference type="InterPro" id="IPR036397">
    <property type="entry name" value="RNaseH_sf"/>
</dbReference>
<evidence type="ECO:0000256" key="4">
    <source>
        <dbReference type="ARBA" id="ARBA00022614"/>
    </source>
</evidence>
<accession>A0AAV5JRP7</accession>
<evidence type="ECO:0000256" key="3">
    <source>
        <dbReference type="ARBA" id="ARBA00022475"/>
    </source>
</evidence>
<feature type="region of interest" description="Disordered" evidence="13">
    <location>
        <begin position="1576"/>
        <end position="1599"/>
    </location>
</feature>
<dbReference type="InterPro" id="IPR003591">
    <property type="entry name" value="Leu-rich_rpt_typical-subtyp"/>
</dbReference>
<dbReference type="GO" id="GO:0015074">
    <property type="term" value="P:DNA integration"/>
    <property type="evidence" value="ECO:0007669"/>
    <property type="project" value="InterPro"/>
</dbReference>
<keyword evidence="3" id="KW-1003">Cell membrane</keyword>
<keyword evidence="5" id="KW-0812">Transmembrane</keyword>
<dbReference type="GO" id="GO:0005886">
    <property type="term" value="C:plasma membrane"/>
    <property type="evidence" value="ECO:0007669"/>
    <property type="project" value="UniProtKB-SubCell"/>
</dbReference>
<dbReference type="InterPro" id="IPR054722">
    <property type="entry name" value="PolX-like_BBD"/>
</dbReference>
<dbReference type="Gene3D" id="3.80.10.10">
    <property type="entry name" value="Ribonuclease Inhibitor"/>
    <property type="match status" value="3"/>
</dbReference>
<evidence type="ECO:0000256" key="9">
    <source>
        <dbReference type="ARBA" id="ARBA00023136"/>
    </source>
</evidence>
<dbReference type="InterPro" id="IPR046956">
    <property type="entry name" value="RLP23-like"/>
</dbReference>
<evidence type="ECO:0000256" key="8">
    <source>
        <dbReference type="ARBA" id="ARBA00022989"/>
    </source>
</evidence>
<sequence length="1672" mass="189517">MGRLIWFSQILCLSFMLLQFRVQSTSPSQSSPDSPPHLRRPEERSALLDFKSTTNLSEGNFCTPRPIIQTWNESKDCCLWEGITCDRMKGHVIGLDLSSNCLEASLTTNSSLFRLEKLQSLNLSDNYFHYPNILFGFDSWKSLTYLNLSRLDGSLLFDEIFLPTKLVSLDLSDNYGFLLDNIKFQMLVHNLTELKFLILDSMNMSLVVPSSLLNLTSSLKYLSLSDCNFFGGEIPPSISNLTHLTFLLLSSNKLLEQKPNSMKDEEWRLLHRRVCGFIWQWIDDSVLNHINDETDACTLWTKLDQLFRVKTGQNKLCHIKKLMYSRYKDGTPTANHVNDFLGIIKELANLGINFDDEVNGLILLNTLLESWESFRLTTINSSLGGQVTLEIAKNKIFEEEKRMRALGVFSQPDTQALVMENRGRSKTREPRGRGGRSRSKSKSGVKCYHCVQLGHMKRNCYLLKGKDKKKVEDSNTTAVASTSGGDVTLLCDRGECCHVENSDAEWIIDSGASYHCVPKREYFSTYKAGDFGTIKMGNKSVSHIMGVGDICVQTNVGCTLTLKNVRHVPDMRQLNTIEDEASPNLWHNRLAHISEKGLQLLAKQSLIPMAKGEYVNPCDVCLFGKQHRVSFQKNLTQKKNKLDLVYSDVCGPFEHYHAMVERETGLKLKCLHTDNGREYTSKEFRDYCSKHGIRHEKTIPGTPQHNGVAERMNRTIVEKVRCMLRMATLPKPFWGEAVNTTVYLINRSPSVPLNFEILEKAWTGKDVGYSHLRVFGCKAFMHVLKEQRSKLDDKAIPCIFVGYGDEEFGYRLWDPEKKKTVRSRDVVFHEHEKINDLKEDKATRSSGEGVEDLTPTKTPSRKITNEEEVQAPEDETEEPTIEEEEASVDRGNDEQGEQPLPQEEEPQLRRSTREHKPSARYSSSDYILITEEGEPENFQELVELPKGRKTLKNKWVFKLKKDGDKIVRYKARLVVKSFSQKKGIDFDEIFSPMVKMSSIRVVLGLAASMNLELEQLDVKTAFLHGDLHEEIYMDQPEGFEEQGKEHMVCKLKKSLYGLKQAPRQWLKEELSKSFDMKDLGPAKQILVSTPLANHFKLSKQSCPTTKEEKEKMSLIPYSSAVSSLMYAMVCTRPDIAHAVGVVSRFLSDPGKIHWEAVKWIFRYLRGTTKLCLTFGQTEPILKGYTDADMAGDLDNRKSISGYLFTFAGGAVSWQSKLQKCVALSTTEAEYIAATEADLFGFGYLETVDLRSNLLQRSLPILSTTWDFMRGLVSGNNLTGQIPSSYCNLTSLRVLVLANNSLGGKIPECLGNLSDLSILDLGMNKFHGRIPNSFVNNSFFRTLKLNGNQLEGRLPSSLVNCSQLELLDVGNNRLNDSFPQWLGVLPRLRFLILRSNLFHGAISNSMPAFYFSQLRIIDVLQNDFTGLLPSNYFKNLTTMRDVNGADEAMWEYIVDTNIYYMDSVTIIWKGLEIPEELGELNSLVSLNLSHNRLTGRIPSSLGKMAKLESLDLSSNKLDGWIPGQLTGLIFLSYLNLSHNKLKGHIPQGKQFDTFSDDSYMGNSGLCGLPLDLAKIHPTRQPDPNPTLKKREEPGAPPSKFDEEDDFATLFEWKFALAGHGCGLVLGLSLGYIMFTTGKPWWVVKKVEKYQQKFFGTSICRHKKRKTQKSNQHS</sequence>
<keyword evidence="12" id="KW-0863">Zinc-finger</keyword>
<dbReference type="InterPro" id="IPR001584">
    <property type="entry name" value="Integrase_cat-core"/>
</dbReference>
<feature type="compositionally biased region" description="Acidic residues" evidence="13">
    <location>
        <begin position="866"/>
        <end position="886"/>
    </location>
</feature>
<keyword evidence="12" id="KW-0479">Metal-binding</keyword>
<dbReference type="PROSITE" id="PS50994">
    <property type="entry name" value="INTEGRASE"/>
    <property type="match status" value="1"/>
</dbReference>
<dbReference type="InterPro" id="IPR013210">
    <property type="entry name" value="LRR_N_plant-typ"/>
</dbReference>
<dbReference type="Proteomes" id="UP001054252">
    <property type="component" value="Unassembled WGS sequence"/>
</dbReference>
<dbReference type="InterPro" id="IPR001611">
    <property type="entry name" value="Leu-rich_rpt"/>
</dbReference>
<feature type="chain" id="PRO_5043686045" evidence="14">
    <location>
        <begin position="25"/>
        <end position="1672"/>
    </location>
</feature>
<dbReference type="Pfam" id="PF08263">
    <property type="entry name" value="LRRNT_2"/>
    <property type="match status" value="1"/>
</dbReference>
<feature type="domain" description="Integrase catalytic" evidence="16">
    <location>
        <begin position="671"/>
        <end position="766"/>
    </location>
</feature>
<dbReference type="FunFam" id="3.80.10.10:FF:000095">
    <property type="entry name" value="LRR receptor-like serine/threonine-protein kinase GSO1"/>
    <property type="match status" value="1"/>
</dbReference>
<evidence type="ECO:0000259" key="15">
    <source>
        <dbReference type="PROSITE" id="PS50158"/>
    </source>
</evidence>
<feature type="signal peptide" evidence="14">
    <location>
        <begin position="1"/>
        <end position="24"/>
    </location>
</feature>
<dbReference type="Pfam" id="PF00560">
    <property type="entry name" value="LRR_1"/>
    <property type="match status" value="2"/>
</dbReference>
<reference evidence="17 18" key="1">
    <citation type="journal article" date="2021" name="Commun. Biol.">
        <title>The genome of Shorea leprosula (Dipterocarpaceae) highlights the ecological relevance of drought in aseasonal tropical rainforests.</title>
        <authorList>
            <person name="Ng K.K.S."/>
            <person name="Kobayashi M.J."/>
            <person name="Fawcett J.A."/>
            <person name="Hatakeyama M."/>
            <person name="Paape T."/>
            <person name="Ng C.H."/>
            <person name="Ang C.C."/>
            <person name="Tnah L.H."/>
            <person name="Lee C.T."/>
            <person name="Nishiyama T."/>
            <person name="Sese J."/>
            <person name="O'Brien M.J."/>
            <person name="Copetti D."/>
            <person name="Mohd Noor M.I."/>
            <person name="Ong R.C."/>
            <person name="Putra M."/>
            <person name="Sireger I.Z."/>
            <person name="Indrioko S."/>
            <person name="Kosugi Y."/>
            <person name="Izuno A."/>
            <person name="Isagi Y."/>
            <person name="Lee S.L."/>
            <person name="Shimizu K.K."/>
        </authorList>
    </citation>
    <scope>NUCLEOTIDE SEQUENCE [LARGE SCALE GENOMIC DNA]</scope>
    <source>
        <strain evidence="17">214</strain>
    </source>
</reference>
<keyword evidence="10" id="KW-0675">Receptor</keyword>
<keyword evidence="6 14" id="KW-0732">Signal</keyword>
<dbReference type="SUPFAM" id="SSF57756">
    <property type="entry name" value="Retrovirus zinc finger-like domains"/>
    <property type="match status" value="1"/>
</dbReference>
<dbReference type="InterPro" id="IPR012337">
    <property type="entry name" value="RNaseH-like_sf"/>
</dbReference>
<feature type="compositionally biased region" description="Basic and acidic residues" evidence="13">
    <location>
        <begin position="421"/>
        <end position="432"/>
    </location>
</feature>
<dbReference type="Pfam" id="PF25597">
    <property type="entry name" value="SH3_retrovirus"/>
    <property type="match status" value="1"/>
</dbReference>
<dbReference type="CDD" id="cd09272">
    <property type="entry name" value="RNase_HI_RT_Ty1"/>
    <property type="match status" value="1"/>
</dbReference>
<dbReference type="Pfam" id="PF13855">
    <property type="entry name" value="LRR_8"/>
    <property type="match status" value="1"/>
</dbReference>
<dbReference type="InterPro" id="IPR057670">
    <property type="entry name" value="SH3_retrovirus"/>
</dbReference>
<evidence type="ECO:0000256" key="11">
    <source>
        <dbReference type="ARBA" id="ARBA00023180"/>
    </source>
</evidence>
<feature type="compositionally biased region" description="Basic residues" evidence="13">
    <location>
        <begin position="433"/>
        <end position="443"/>
    </location>
</feature>
<evidence type="ECO:0000256" key="7">
    <source>
        <dbReference type="ARBA" id="ARBA00022737"/>
    </source>
</evidence>
<feature type="region of interest" description="Disordered" evidence="13">
    <location>
        <begin position="837"/>
        <end position="925"/>
    </location>
</feature>
<dbReference type="PROSITE" id="PS50158">
    <property type="entry name" value="ZF_CCHC"/>
    <property type="match status" value="1"/>
</dbReference>
<keyword evidence="11" id="KW-0325">Glycoprotein</keyword>
<feature type="domain" description="CCHC-type" evidence="15">
    <location>
        <begin position="446"/>
        <end position="460"/>
    </location>
</feature>
<feature type="region of interest" description="Disordered" evidence="13">
    <location>
        <begin position="419"/>
        <end position="443"/>
    </location>
</feature>
<evidence type="ECO:0000313" key="17">
    <source>
        <dbReference type="EMBL" id="GKV14795.1"/>
    </source>
</evidence>
<dbReference type="InterPro" id="IPR001878">
    <property type="entry name" value="Znf_CCHC"/>
</dbReference>
<dbReference type="EMBL" id="BPVZ01000041">
    <property type="protein sequence ID" value="GKV14795.1"/>
    <property type="molecule type" value="Genomic_DNA"/>
</dbReference>
<dbReference type="Gene3D" id="3.30.420.10">
    <property type="entry name" value="Ribonuclease H-like superfamily/Ribonuclease H"/>
    <property type="match status" value="1"/>
</dbReference>
<keyword evidence="4" id="KW-0433">Leucine-rich repeat</keyword>
<protein>
    <submittedName>
        <fullName evidence="17">Uncharacterized protein</fullName>
    </submittedName>
</protein>
<keyword evidence="12" id="KW-0862">Zinc</keyword>
<dbReference type="InterPro" id="IPR032675">
    <property type="entry name" value="LRR_dom_sf"/>
</dbReference>
<evidence type="ECO:0000256" key="14">
    <source>
        <dbReference type="SAM" id="SignalP"/>
    </source>
</evidence>
<keyword evidence="18" id="KW-1185">Reference proteome</keyword>
<evidence type="ECO:0000256" key="6">
    <source>
        <dbReference type="ARBA" id="ARBA00022729"/>
    </source>
</evidence>
<dbReference type="Pfam" id="PF22936">
    <property type="entry name" value="Pol_BBD"/>
    <property type="match status" value="1"/>
</dbReference>
<dbReference type="PANTHER" id="PTHR48061">
    <property type="entry name" value="LEUCINE-RICH REPEAT RECEPTOR PROTEIN KINASE EMS1-LIKE-RELATED"/>
    <property type="match status" value="1"/>
</dbReference>
<keyword evidence="8" id="KW-1133">Transmembrane helix</keyword>
<dbReference type="FunFam" id="3.80.10.10:FF:000111">
    <property type="entry name" value="LRR receptor-like serine/threonine-protein kinase ERECTA"/>
    <property type="match status" value="1"/>
</dbReference>
<evidence type="ECO:0000259" key="16">
    <source>
        <dbReference type="PROSITE" id="PS50994"/>
    </source>
</evidence>
<evidence type="ECO:0000256" key="13">
    <source>
        <dbReference type="SAM" id="MobiDB-lite"/>
    </source>
</evidence>
<keyword evidence="9" id="KW-0472">Membrane</keyword>
<evidence type="ECO:0000256" key="1">
    <source>
        <dbReference type="ARBA" id="ARBA00004251"/>
    </source>
</evidence>
<evidence type="ECO:0000256" key="10">
    <source>
        <dbReference type="ARBA" id="ARBA00023170"/>
    </source>
</evidence>